<reference evidence="1 2" key="1">
    <citation type="submission" date="2019-05" db="EMBL/GenBank/DDBJ databases">
        <title>Mikania micrantha, genome provides insights into the molecular mechanism of rapid growth.</title>
        <authorList>
            <person name="Liu B."/>
        </authorList>
    </citation>
    <scope>NUCLEOTIDE SEQUENCE [LARGE SCALE GENOMIC DNA]</scope>
    <source>
        <strain evidence="1">NLD-2019</strain>
        <tissue evidence="1">Leaf</tissue>
    </source>
</reference>
<proteinExistence type="predicted"/>
<evidence type="ECO:0000313" key="2">
    <source>
        <dbReference type="Proteomes" id="UP000326396"/>
    </source>
</evidence>
<protein>
    <submittedName>
        <fullName evidence="1">Uncharacterized protein</fullName>
    </submittedName>
</protein>
<dbReference type="AlphaFoldDB" id="A0A5N6NTY5"/>
<name>A0A5N6NTY5_9ASTR</name>
<organism evidence="1 2">
    <name type="scientific">Mikania micrantha</name>
    <name type="common">bitter vine</name>
    <dbReference type="NCBI Taxonomy" id="192012"/>
    <lineage>
        <taxon>Eukaryota</taxon>
        <taxon>Viridiplantae</taxon>
        <taxon>Streptophyta</taxon>
        <taxon>Embryophyta</taxon>
        <taxon>Tracheophyta</taxon>
        <taxon>Spermatophyta</taxon>
        <taxon>Magnoliopsida</taxon>
        <taxon>eudicotyledons</taxon>
        <taxon>Gunneridae</taxon>
        <taxon>Pentapetalae</taxon>
        <taxon>asterids</taxon>
        <taxon>campanulids</taxon>
        <taxon>Asterales</taxon>
        <taxon>Asteraceae</taxon>
        <taxon>Asteroideae</taxon>
        <taxon>Heliantheae alliance</taxon>
        <taxon>Eupatorieae</taxon>
        <taxon>Mikania</taxon>
    </lineage>
</organism>
<dbReference type="Proteomes" id="UP000326396">
    <property type="component" value="Linkage Group LG17"/>
</dbReference>
<sequence>MKLLNIGRILIDHEQNDKITYSSGRELKQFFTEFVPFVDTFIQTFKALFQDVHVHYKFAKHEKVMKILEKNTKEKKADRGMCNSFGMLNGLVISDIRSNIATLGEFVDDQLTEGDDLAQDYLINQIMMNEEIHGVVKKLGDGTIDKTKKRKEGVEEIKKF</sequence>
<keyword evidence="2" id="KW-1185">Reference proteome</keyword>
<accession>A0A5N6NTY5</accession>
<comment type="caution">
    <text evidence="1">The sequence shown here is derived from an EMBL/GenBank/DDBJ whole genome shotgun (WGS) entry which is preliminary data.</text>
</comment>
<dbReference type="EMBL" id="SZYD01000009">
    <property type="protein sequence ID" value="KAD5318034.1"/>
    <property type="molecule type" value="Genomic_DNA"/>
</dbReference>
<evidence type="ECO:0000313" key="1">
    <source>
        <dbReference type="EMBL" id="KAD5318034.1"/>
    </source>
</evidence>
<gene>
    <name evidence="1" type="ORF">E3N88_17980</name>
</gene>